<sequence length="336" mass="37059">MRIDVHNHYLPEPFVDLLLDMDTPVGLETDGDRLYMRHQFSGTASVASGNRIPVNEGFVDIDARITWMDEYDIDRTLVSVSTPNPLASAFTTDQSTRLVRAINDGFADAAATSSDRLTGLGMLPLREPEAARAEVNRIADDPGLCGVALPTALPDGKLSAPELKPVFDAIDDHDLTAFIHPHGNRLSEILDENESFLNPLVVFPTDTTLQVARLIYDGFFDDHDFDVVLSHMGGALLHLAGRLDRGRREIDDPAARPDRPIVEYLEEFYYDTISFHQPAFNAAVETVGVDHFVFGTDYPFDEEDVDTALADINAVVPDGADRERVMGTTAADLFDL</sequence>
<dbReference type="Pfam" id="PF04909">
    <property type="entry name" value="Amidohydro_2"/>
    <property type="match status" value="1"/>
</dbReference>
<keyword evidence="1" id="KW-0456">Lyase</keyword>
<evidence type="ECO:0000256" key="1">
    <source>
        <dbReference type="ARBA" id="ARBA00023239"/>
    </source>
</evidence>
<gene>
    <name evidence="3" type="ORF">C444_17917</name>
</gene>
<dbReference type="GO" id="GO:0019748">
    <property type="term" value="P:secondary metabolic process"/>
    <property type="evidence" value="ECO:0007669"/>
    <property type="project" value="TreeGrafter"/>
</dbReference>
<dbReference type="PANTHER" id="PTHR21240:SF28">
    <property type="entry name" value="ISO-OROTATE DECARBOXYLASE (EUROFUNG)"/>
    <property type="match status" value="1"/>
</dbReference>
<dbReference type="InterPro" id="IPR032466">
    <property type="entry name" value="Metal_Hydrolase"/>
</dbReference>
<dbReference type="SUPFAM" id="SSF51556">
    <property type="entry name" value="Metallo-dependent hydrolases"/>
    <property type="match status" value="1"/>
</dbReference>
<keyword evidence="4" id="KW-1185">Reference proteome</keyword>
<evidence type="ECO:0000259" key="2">
    <source>
        <dbReference type="Pfam" id="PF04909"/>
    </source>
</evidence>
<dbReference type="RefSeq" id="WP_004594380.1">
    <property type="nucleotide sequence ID" value="NZ_AOLY01000040.1"/>
</dbReference>
<evidence type="ECO:0000313" key="3">
    <source>
        <dbReference type="EMBL" id="EMA28394.1"/>
    </source>
</evidence>
<dbReference type="Proteomes" id="UP000011524">
    <property type="component" value="Unassembled WGS sequence"/>
</dbReference>
<dbReference type="InterPro" id="IPR032465">
    <property type="entry name" value="ACMSD"/>
</dbReference>
<dbReference type="eggNOG" id="arCOG01931">
    <property type="taxonomic scope" value="Archaea"/>
</dbReference>
<dbReference type="GO" id="GO:0005737">
    <property type="term" value="C:cytoplasm"/>
    <property type="evidence" value="ECO:0007669"/>
    <property type="project" value="TreeGrafter"/>
</dbReference>
<dbReference type="OrthoDB" id="34429at2157"/>
<reference evidence="3 4" key="1">
    <citation type="journal article" date="2014" name="PLoS Genet.">
        <title>Phylogenetically driven sequencing of extremely halophilic archaea reveals strategies for static and dynamic osmo-response.</title>
        <authorList>
            <person name="Becker E.A."/>
            <person name="Seitzer P.M."/>
            <person name="Tritt A."/>
            <person name="Larsen D."/>
            <person name="Krusor M."/>
            <person name="Yao A.I."/>
            <person name="Wu D."/>
            <person name="Madern D."/>
            <person name="Eisen J.A."/>
            <person name="Darling A.E."/>
            <person name="Facciotti M.T."/>
        </authorList>
    </citation>
    <scope>NUCLEOTIDE SEQUENCE [LARGE SCALE GENOMIC DNA]</scope>
    <source>
        <strain evidence="4">ATCC 49778 / DSM 6131 / JCM 7785 / NBRC 101032 / NCIMB 13157 / TR-1</strain>
    </source>
</reference>
<dbReference type="GO" id="GO:0016787">
    <property type="term" value="F:hydrolase activity"/>
    <property type="evidence" value="ECO:0007669"/>
    <property type="project" value="UniProtKB-KW"/>
</dbReference>
<accession>M0L7E2</accession>
<proteinExistence type="predicted"/>
<name>M0L7E2_HALJT</name>
<dbReference type="EMBL" id="AOLY01000040">
    <property type="protein sequence ID" value="EMA28394.1"/>
    <property type="molecule type" value="Genomic_DNA"/>
</dbReference>
<protein>
    <submittedName>
        <fullName evidence="3">Amidohydrolase 2</fullName>
    </submittedName>
</protein>
<dbReference type="PATRIC" id="fig|1227453.3.peg.3529"/>
<dbReference type="AlphaFoldDB" id="M0L7E2"/>
<dbReference type="STRING" id="1227453.C444_17917"/>
<evidence type="ECO:0000313" key="4">
    <source>
        <dbReference type="Proteomes" id="UP000011524"/>
    </source>
</evidence>
<feature type="domain" description="Amidohydrolase-related" evidence="2">
    <location>
        <begin position="3"/>
        <end position="336"/>
    </location>
</feature>
<comment type="caution">
    <text evidence="3">The sequence shown here is derived from an EMBL/GenBank/DDBJ whole genome shotgun (WGS) entry which is preliminary data.</text>
</comment>
<dbReference type="PANTHER" id="PTHR21240">
    <property type="entry name" value="2-AMINO-3-CARBOXYLMUCONATE-6-SEMIALDEHYDE DECARBOXYLASE"/>
    <property type="match status" value="1"/>
</dbReference>
<dbReference type="GO" id="GO:0016831">
    <property type="term" value="F:carboxy-lyase activity"/>
    <property type="evidence" value="ECO:0007669"/>
    <property type="project" value="InterPro"/>
</dbReference>
<dbReference type="InterPro" id="IPR006680">
    <property type="entry name" value="Amidohydro-rel"/>
</dbReference>
<organism evidence="3 4">
    <name type="scientific">Haloarcula japonica (strain ATCC 49778 / DSM 6131 / JCM 7785 / NBRC 101032 / NCIMB 13157 / TR-1)</name>
    <dbReference type="NCBI Taxonomy" id="1227453"/>
    <lineage>
        <taxon>Archaea</taxon>
        <taxon>Methanobacteriati</taxon>
        <taxon>Methanobacteriota</taxon>
        <taxon>Stenosarchaea group</taxon>
        <taxon>Halobacteria</taxon>
        <taxon>Halobacteriales</taxon>
        <taxon>Haloarculaceae</taxon>
        <taxon>Haloarcula</taxon>
    </lineage>
</organism>
<dbReference type="Gene3D" id="3.20.20.140">
    <property type="entry name" value="Metal-dependent hydrolases"/>
    <property type="match status" value="1"/>
</dbReference>